<sequence>MYYCANDGSLNIILSESAPAAMQARCSVMRCMLSVYGNVKVEYSSSSYCSINEASLCSQYDGVSSTPEVNAMLWLTSLGASCADRHGGRLRRAQSIQNETFVCGVASDATCDHGAVLYPIENCDRFEKDGEGGREQDRRIFESSQHSSLVPHACRHRDARTRAPGSLSGGGGLVRCYKTETSTSIRCQRRQSASGRNSVSPAPVP</sequence>
<gene>
    <name evidence="1" type="ORF">VDAG_00650</name>
</gene>
<reference evidence="1 2" key="1">
    <citation type="submission" date="2008-03" db="EMBL/GenBank/DDBJ databases">
        <title>The Genome Sequence of Verticillium dahliae VdLs.17.</title>
        <authorList>
            <consortium name="The Broad Institute Genome Sequencing Platform"/>
            <person name="Ma L.-J.J."/>
            <person name="Klosterman S.J."/>
            <person name="Subbarao K."/>
            <person name="Dobinson K."/>
            <person name="Veronese P."/>
            <person name="Kang S."/>
            <person name="Gold S.E."/>
            <person name="Young S."/>
            <person name="Jaffe D."/>
            <person name="Gnerre S."/>
            <person name="Berlin A."/>
            <person name="Heiman D."/>
            <person name="Hepburn T."/>
            <person name="Sykes S."/>
            <person name="Alvarado L."/>
            <person name="Kodira C.D."/>
            <person name="Lander E."/>
            <person name="Galagan J."/>
            <person name="Nusbaum C."/>
            <person name="Birren B."/>
        </authorList>
    </citation>
    <scope>NUCLEOTIDE SEQUENCE [LARGE SCALE GENOMIC DNA]</scope>
    <source>
        <strain evidence="2">VdLs.17 / ATCC MYA-4575 / FGSC 10137</strain>
    </source>
</reference>
<dbReference type="HOGENOM" id="CLU_1338449_0_0_1"/>
<dbReference type="InParanoid" id="G2WQK8"/>
<dbReference type="EMBL" id="DS572695">
    <property type="protein sequence ID" value="EGY13968.1"/>
    <property type="molecule type" value="Genomic_DNA"/>
</dbReference>
<name>G2WQK8_VERDV</name>
<dbReference type="GeneID" id="20702113"/>
<evidence type="ECO:0000313" key="1">
    <source>
        <dbReference type="EMBL" id="EGY13968.1"/>
    </source>
</evidence>
<proteinExistence type="predicted"/>
<dbReference type="RefSeq" id="XP_009650322.1">
    <property type="nucleotide sequence ID" value="XM_009652027.1"/>
</dbReference>
<protein>
    <submittedName>
        <fullName evidence="1">Uncharacterized protein</fullName>
    </submittedName>
</protein>
<dbReference type="KEGG" id="vda:VDAG_00650"/>
<accession>G2WQK8</accession>
<evidence type="ECO:0000313" key="2">
    <source>
        <dbReference type="Proteomes" id="UP000001611"/>
    </source>
</evidence>
<keyword evidence="2" id="KW-1185">Reference proteome</keyword>
<organism evidence="1 2">
    <name type="scientific">Verticillium dahliae (strain VdLs.17 / ATCC MYA-4575 / FGSC 10137)</name>
    <name type="common">Verticillium wilt</name>
    <dbReference type="NCBI Taxonomy" id="498257"/>
    <lineage>
        <taxon>Eukaryota</taxon>
        <taxon>Fungi</taxon>
        <taxon>Dikarya</taxon>
        <taxon>Ascomycota</taxon>
        <taxon>Pezizomycotina</taxon>
        <taxon>Sordariomycetes</taxon>
        <taxon>Hypocreomycetidae</taxon>
        <taxon>Glomerellales</taxon>
        <taxon>Plectosphaerellaceae</taxon>
        <taxon>Verticillium</taxon>
    </lineage>
</organism>
<dbReference type="AlphaFoldDB" id="G2WQK8"/>
<dbReference type="Proteomes" id="UP000001611">
    <property type="component" value="Chromosome 2"/>
</dbReference>